<keyword evidence="2" id="KW-1185">Reference proteome</keyword>
<evidence type="ECO:0008006" key="3">
    <source>
        <dbReference type="Google" id="ProtNLM"/>
    </source>
</evidence>
<reference evidence="1 2" key="1">
    <citation type="submission" date="2021-03" db="EMBL/GenBank/DDBJ databases">
        <title>novel species isolated from a fishpond in China.</title>
        <authorList>
            <person name="Lu H."/>
            <person name="Cai Z."/>
        </authorList>
    </citation>
    <scope>NUCLEOTIDE SEQUENCE [LARGE SCALE GENOMIC DNA]</scope>
    <source>
        <strain evidence="1 2">Y57</strain>
    </source>
</reference>
<proteinExistence type="predicted"/>
<dbReference type="EMBL" id="JAFKCS010000033">
    <property type="protein sequence ID" value="MBN7822169.1"/>
    <property type="molecule type" value="Genomic_DNA"/>
</dbReference>
<dbReference type="Proteomes" id="UP000663992">
    <property type="component" value="Unassembled WGS sequence"/>
</dbReference>
<evidence type="ECO:0000313" key="1">
    <source>
        <dbReference type="EMBL" id="MBN7822169.1"/>
    </source>
</evidence>
<sequence>MSFKSDMARATRKITDAHNKIASTAALDLFASTIRDTPVDLGGARGGWTTKAVVEPAKSPERLDPTGELALAEMRANVPDGAGQEVFMANTLPYIERLEYGYSKKAPQGMVRRNLARVQRVVQAAISKYRV</sequence>
<comment type="caution">
    <text evidence="1">The sequence shown here is derived from an EMBL/GenBank/DDBJ whole genome shotgun (WGS) entry which is preliminary data.</text>
</comment>
<protein>
    <recommendedName>
        <fullName evidence="3">HK97 gp10 family phage protein</fullName>
    </recommendedName>
</protein>
<accession>A0ABS3CYG9</accession>
<dbReference type="RefSeq" id="WP_206596120.1">
    <property type="nucleotide sequence ID" value="NZ_JAFKCS010000033.1"/>
</dbReference>
<gene>
    <name evidence="1" type="ORF">J0A65_20055</name>
</gene>
<name>A0ABS3CYG9_9ALTE</name>
<organism evidence="1 2">
    <name type="scientific">Bowmanella yangjiangensis</name>
    <dbReference type="NCBI Taxonomy" id="2811230"/>
    <lineage>
        <taxon>Bacteria</taxon>
        <taxon>Pseudomonadati</taxon>
        <taxon>Pseudomonadota</taxon>
        <taxon>Gammaproteobacteria</taxon>
        <taxon>Alteromonadales</taxon>
        <taxon>Alteromonadaceae</taxon>
        <taxon>Bowmanella</taxon>
    </lineage>
</organism>
<evidence type="ECO:0000313" key="2">
    <source>
        <dbReference type="Proteomes" id="UP000663992"/>
    </source>
</evidence>